<dbReference type="Proteomes" id="UP000095300">
    <property type="component" value="Unassembled WGS sequence"/>
</dbReference>
<keyword evidence="2" id="KW-1185">Reference proteome</keyword>
<reference evidence="1" key="1">
    <citation type="submission" date="2020-05" db="UniProtKB">
        <authorList>
            <consortium name="EnsemblMetazoa"/>
        </authorList>
    </citation>
    <scope>IDENTIFICATION</scope>
    <source>
        <strain evidence="1">USDA</strain>
    </source>
</reference>
<evidence type="ECO:0000313" key="1">
    <source>
        <dbReference type="EnsemblMetazoa" id="SCAU004885-PA"/>
    </source>
</evidence>
<accession>A0A1I8P548</accession>
<sequence>MKKHELFTPDNSLDETAVVPFFTYLFNNAIDIFHLKGIIASCNDDIAQETDRCERSHKATMCILEKLHAAGMKNV</sequence>
<dbReference type="VEuPathDB" id="VectorBase:SCAU004885"/>
<dbReference type="Gene3D" id="1.10.238.20">
    <property type="entry name" value="Pheromone/general odorant binding protein domain"/>
    <property type="match status" value="1"/>
</dbReference>
<dbReference type="OrthoDB" id="7929203at2759"/>
<name>A0A1I8P548_STOCA</name>
<dbReference type="InterPro" id="IPR036728">
    <property type="entry name" value="PBP_GOBP_sf"/>
</dbReference>
<proteinExistence type="predicted"/>
<organism evidence="1 2">
    <name type="scientific">Stomoxys calcitrans</name>
    <name type="common">Stable fly</name>
    <name type="synonym">Conops calcitrans</name>
    <dbReference type="NCBI Taxonomy" id="35570"/>
    <lineage>
        <taxon>Eukaryota</taxon>
        <taxon>Metazoa</taxon>
        <taxon>Ecdysozoa</taxon>
        <taxon>Arthropoda</taxon>
        <taxon>Hexapoda</taxon>
        <taxon>Insecta</taxon>
        <taxon>Pterygota</taxon>
        <taxon>Neoptera</taxon>
        <taxon>Endopterygota</taxon>
        <taxon>Diptera</taxon>
        <taxon>Brachycera</taxon>
        <taxon>Muscomorpha</taxon>
        <taxon>Muscoidea</taxon>
        <taxon>Muscidae</taxon>
        <taxon>Stomoxys</taxon>
    </lineage>
</organism>
<dbReference type="SUPFAM" id="SSF47565">
    <property type="entry name" value="Insect pheromone/odorant-binding proteins"/>
    <property type="match status" value="1"/>
</dbReference>
<dbReference type="GO" id="GO:0005549">
    <property type="term" value="F:odorant binding"/>
    <property type="evidence" value="ECO:0007669"/>
    <property type="project" value="InterPro"/>
</dbReference>
<evidence type="ECO:0000313" key="2">
    <source>
        <dbReference type="Proteomes" id="UP000095300"/>
    </source>
</evidence>
<dbReference type="EnsemblMetazoa" id="SCAU004885-RA">
    <property type="protein sequence ID" value="SCAU004885-PA"/>
    <property type="gene ID" value="SCAU004885"/>
</dbReference>
<dbReference type="Pfam" id="PF01395">
    <property type="entry name" value="PBP_GOBP"/>
    <property type="match status" value="1"/>
</dbReference>
<protein>
    <submittedName>
        <fullName evidence="1">Uncharacterized protein</fullName>
    </submittedName>
</protein>
<gene>
    <name evidence="1" type="primary">106087418</name>
</gene>
<dbReference type="AlphaFoldDB" id="A0A1I8P548"/>
<dbReference type="InterPro" id="IPR006170">
    <property type="entry name" value="PBP/GOBP"/>
</dbReference>